<evidence type="ECO:0000256" key="1">
    <source>
        <dbReference type="SAM" id="SignalP"/>
    </source>
</evidence>
<dbReference type="AlphaFoldDB" id="A0A1H2EQ63"/>
<sequence length="215" mass="23535">MKSSKYLLVAASLAFVTGTASANIIFTYESNQLLSKDALGNPGPNYSPISMIFEFTDDRSTLINWSISQSDTGTLTQADANLQQSNGLNHPQLIRIDTDSSGNVSDWSISVLKLLEENTSSNAHAVYFHSYSDLTRPGVNRDNDVFSLYNFTPSPTESGYSKNPGVWTISSFQPDFHFNASLNYESPSQIPEPSTYLMLLAGLGLLGFVVRRNAA</sequence>
<accession>A0A1H2EQ63</accession>
<organism evidence="3 4">
    <name type="scientific">Nitrosomonas ureae</name>
    <dbReference type="NCBI Taxonomy" id="44577"/>
    <lineage>
        <taxon>Bacteria</taxon>
        <taxon>Pseudomonadati</taxon>
        <taxon>Pseudomonadota</taxon>
        <taxon>Betaproteobacteria</taxon>
        <taxon>Nitrosomonadales</taxon>
        <taxon>Nitrosomonadaceae</taxon>
        <taxon>Nitrosomonas</taxon>
    </lineage>
</organism>
<protein>
    <submittedName>
        <fullName evidence="3">PEP-CTERM protein-sorting domain-containing protein</fullName>
    </submittedName>
</protein>
<gene>
    <name evidence="3" type="ORF">SAMN05216406_11465</name>
</gene>
<keyword evidence="4" id="KW-1185">Reference proteome</keyword>
<name>A0A1H2EQ63_9PROT</name>
<keyword evidence="1" id="KW-0732">Signal</keyword>
<evidence type="ECO:0000313" key="3">
    <source>
        <dbReference type="EMBL" id="SDT97169.1"/>
    </source>
</evidence>
<dbReference type="NCBIfam" id="TIGR02595">
    <property type="entry name" value="PEP_CTERM"/>
    <property type="match status" value="1"/>
</dbReference>
<proteinExistence type="predicted"/>
<feature type="signal peptide" evidence="1">
    <location>
        <begin position="1"/>
        <end position="22"/>
    </location>
</feature>
<dbReference type="InterPro" id="IPR013424">
    <property type="entry name" value="Ice-binding_C"/>
</dbReference>
<evidence type="ECO:0000259" key="2">
    <source>
        <dbReference type="Pfam" id="PF07589"/>
    </source>
</evidence>
<evidence type="ECO:0000313" key="4">
    <source>
        <dbReference type="Proteomes" id="UP000182882"/>
    </source>
</evidence>
<dbReference type="Pfam" id="PF07589">
    <property type="entry name" value="PEP-CTERM"/>
    <property type="match status" value="1"/>
</dbReference>
<feature type="domain" description="Ice-binding protein C-terminal" evidence="2">
    <location>
        <begin position="189"/>
        <end position="212"/>
    </location>
</feature>
<dbReference type="Proteomes" id="UP000182882">
    <property type="component" value="Unassembled WGS sequence"/>
</dbReference>
<dbReference type="RefSeq" id="WP_235590294.1">
    <property type="nucleotide sequence ID" value="NZ_CP013341.1"/>
</dbReference>
<reference evidence="4" key="1">
    <citation type="submission" date="2016-10" db="EMBL/GenBank/DDBJ databases">
        <authorList>
            <person name="Varghese N."/>
            <person name="Submissions S."/>
        </authorList>
    </citation>
    <scope>NUCLEOTIDE SEQUENCE [LARGE SCALE GENOMIC DNA]</scope>
    <source>
        <strain evidence="4">Nm10</strain>
    </source>
</reference>
<feature type="chain" id="PRO_5016461781" evidence="1">
    <location>
        <begin position="23"/>
        <end position="215"/>
    </location>
</feature>
<dbReference type="EMBL" id="FNLN01000014">
    <property type="protein sequence ID" value="SDT97169.1"/>
    <property type="molecule type" value="Genomic_DNA"/>
</dbReference>